<proteinExistence type="predicted"/>
<gene>
    <name evidence="1" type="ORF">LSAA_13641</name>
</gene>
<dbReference type="OrthoDB" id="6378515at2759"/>
<reference evidence="1" key="1">
    <citation type="submission" date="2021-02" db="EMBL/GenBank/DDBJ databases">
        <authorList>
            <person name="Bekaert M."/>
        </authorList>
    </citation>
    <scope>NUCLEOTIDE SEQUENCE</scope>
    <source>
        <strain evidence="1">IoA-00</strain>
    </source>
</reference>
<keyword evidence="2" id="KW-1185">Reference proteome</keyword>
<evidence type="ECO:0000313" key="2">
    <source>
        <dbReference type="Proteomes" id="UP000675881"/>
    </source>
</evidence>
<sequence>MRLNTDEIIEILDRLDSNNDIIMGFPDVNDLSDGDSDKTDEEAIEDSDRLSRLLLQAPAHIEQDVDEMEENIPSNSKKTAFKFFVVTIDELHNFFYCDCSSRMPIFK</sequence>
<dbReference type="EMBL" id="HG994587">
    <property type="protein sequence ID" value="CAF3011771.1"/>
    <property type="molecule type" value="Genomic_DNA"/>
</dbReference>
<name>A0A7R8HCX3_LEPSM</name>
<organism evidence="1 2">
    <name type="scientific">Lepeophtheirus salmonis</name>
    <name type="common">Salmon louse</name>
    <name type="synonym">Caligus salmonis</name>
    <dbReference type="NCBI Taxonomy" id="72036"/>
    <lineage>
        <taxon>Eukaryota</taxon>
        <taxon>Metazoa</taxon>
        <taxon>Ecdysozoa</taxon>
        <taxon>Arthropoda</taxon>
        <taxon>Crustacea</taxon>
        <taxon>Multicrustacea</taxon>
        <taxon>Hexanauplia</taxon>
        <taxon>Copepoda</taxon>
        <taxon>Siphonostomatoida</taxon>
        <taxon>Caligidae</taxon>
        <taxon>Lepeophtheirus</taxon>
    </lineage>
</organism>
<dbReference type="AlphaFoldDB" id="A0A7R8HCX3"/>
<accession>A0A7R8HCX3</accession>
<evidence type="ECO:0000313" key="1">
    <source>
        <dbReference type="EMBL" id="CAF3011771.1"/>
    </source>
</evidence>
<protein>
    <submittedName>
        <fullName evidence="1">(salmon louse) hypothetical protein</fullName>
    </submittedName>
</protein>
<dbReference type="Proteomes" id="UP000675881">
    <property type="component" value="Chromosome 8"/>
</dbReference>